<reference evidence="2" key="1">
    <citation type="submission" date="2019-09" db="UniProtKB">
        <authorList>
            <consortium name="WormBaseParasite"/>
        </authorList>
    </citation>
    <scope>IDENTIFICATION</scope>
</reference>
<evidence type="ECO:0000313" key="2">
    <source>
        <dbReference type="WBParaSite" id="HPBE_0000361601-mRNA-1"/>
    </source>
</evidence>
<name>A0A183FBS4_HELPZ</name>
<organism evidence="1 2">
    <name type="scientific">Heligmosomoides polygyrus</name>
    <name type="common">Parasitic roundworm</name>
    <dbReference type="NCBI Taxonomy" id="6339"/>
    <lineage>
        <taxon>Eukaryota</taxon>
        <taxon>Metazoa</taxon>
        <taxon>Ecdysozoa</taxon>
        <taxon>Nematoda</taxon>
        <taxon>Chromadorea</taxon>
        <taxon>Rhabditida</taxon>
        <taxon>Rhabditina</taxon>
        <taxon>Rhabditomorpha</taxon>
        <taxon>Strongyloidea</taxon>
        <taxon>Heligmosomidae</taxon>
        <taxon>Heligmosomoides</taxon>
    </lineage>
</organism>
<accession>A0A183FBS4</accession>
<dbReference type="Proteomes" id="UP000050761">
    <property type="component" value="Unassembled WGS sequence"/>
</dbReference>
<keyword evidence="1" id="KW-1185">Reference proteome</keyword>
<protein>
    <submittedName>
        <fullName evidence="2">RNA-dependent RNA polymerase</fullName>
    </submittedName>
</protein>
<dbReference type="WBParaSite" id="HPBE_0000361601-mRNA-1">
    <property type="protein sequence ID" value="HPBE_0000361601-mRNA-1"/>
    <property type="gene ID" value="HPBE_0000361601"/>
</dbReference>
<sequence length="40" mass="4540">LACQLFQSDYEKFIGSLLKPRVKVGTEWVSKGQNLEQDPS</sequence>
<proteinExistence type="predicted"/>
<evidence type="ECO:0000313" key="1">
    <source>
        <dbReference type="Proteomes" id="UP000050761"/>
    </source>
</evidence>
<dbReference type="AlphaFoldDB" id="A0A183FBS4"/>